<reference evidence="2 3" key="1">
    <citation type="submission" date="2018-07" db="EMBL/GenBank/DDBJ databases">
        <title>Genome sequences of Haloplanus sp. CBA1112.</title>
        <authorList>
            <person name="Kim Y.B."/>
            <person name="Roh S.W."/>
        </authorList>
    </citation>
    <scope>NUCLEOTIDE SEQUENCE [LARGE SCALE GENOMIC DNA]</scope>
    <source>
        <strain evidence="2 3">CBA1112</strain>
    </source>
</reference>
<proteinExistence type="predicted"/>
<feature type="transmembrane region" description="Helical" evidence="1">
    <location>
        <begin position="56"/>
        <end position="77"/>
    </location>
</feature>
<organism evidence="2 3">
    <name type="scientific">Haloplanus rubicundus</name>
    <dbReference type="NCBI Taxonomy" id="1547898"/>
    <lineage>
        <taxon>Archaea</taxon>
        <taxon>Methanobacteriati</taxon>
        <taxon>Methanobacteriota</taxon>
        <taxon>Stenosarchaea group</taxon>
        <taxon>Halobacteria</taxon>
        <taxon>Halobacteriales</taxon>
        <taxon>Haloferacaceae</taxon>
        <taxon>Haloplanus</taxon>
    </lineage>
</organism>
<dbReference type="KEGG" id="haq:DU484_06180"/>
<protein>
    <submittedName>
        <fullName evidence="2">Uncharacterized protein</fullName>
    </submittedName>
</protein>
<keyword evidence="1" id="KW-1133">Transmembrane helix</keyword>
<keyword evidence="1" id="KW-0812">Transmembrane</keyword>
<evidence type="ECO:0000313" key="2">
    <source>
        <dbReference type="EMBL" id="AXG09488.1"/>
    </source>
</evidence>
<dbReference type="AlphaFoldDB" id="A0A345EBB6"/>
<feature type="transmembrane region" description="Helical" evidence="1">
    <location>
        <begin position="28"/>
        <end position="49"/>
    </location>
</feature>
<evidence type="ECO:0000256" key="1">
    <source>
        <dbReference type="SAM" id="Phobius"/>
    </source>
</evidence>
<feature type="transmembrane region" description="Helical" evidence="1">
    <location>
        <begin position="83"/>
        <end position="101"/>
    </location>
</feature>
<gene>
    <name evidence="2" type="ORF">DU484_06180</name>
</gene>
<dbReference type="Proteomes" id="UP000252985">
    <property type="component" value="Chromosome"/>
</dbReference>
<keyword evidence="1" id="KW-0472">Membrane</keyword>
<dbReference type="EMBL" id="CP031148">
    <property type="protein sequence ID" value="AXG09488.1"/>
    <property type="molecule type" value="Genomic_DNA"/>
</dbReference>
<accession>A0A345EBB6</accession>
<name>A0A345EBB6_9EURY</name>
<sequence>MAGLFAATRFVWLSALYPSLTLEFIVGWHVGICLVFLVVLLVVLVATSVRGGATPLATPFIAPFCLVVWLVVVAGLVGRFTSLGGGGLFLVVLVYQFATSVEASLHRLPRGVVGGGVDVPS</sequence>
<evidence type="ECO:0000313" key="3">
    <source>
        <dbReference type="Proteomes" id="UP000252985"/>
    </source>
</evidence>